<feature type="coiled-coil region" evidence="1">
    <location>
        <begin position="88"/>
        <end position="122"/>
    </location>
</feature>
<dbReference type="EMBL" id="FITM01000047">
    <property type="protein sequence ID" value="SAY38538.1"/>
    <property type="molecule type" value="Genomic_DNA"/>
</dbReference>
<proteinExistence type="predicted"/>
<organism evidence="2 3">
    <name type="scientific">Candidatus Synechococcus spongiarum</name>
    <dbReference type="NCBI Taxonomy" id="431041"/>
    <lineage>
        <taxon>Bacteria</taxon>
        <taxon>Bacillati</taxon>
        <taxon>Cyanobacteriota</taxon>
        <taxon>Cyanophyceae</taxon>
        <taxon>Synechococcales</taxon>
        <taxon>Synechococcaceae</taxon>
        <taxon>Synechococcus</taxon>
    </lineage>
</organism>
<evidence type="ECO:0000313" key="3">
    <source>
        <dbReference type="Proteomes" id="UP000182631"/>
    </source>
</evidence>
<dbReference type="AlphaFoldDB" id="A0A164Y239"/>
<keyword evidence="1" id="KW-0175">Coiled coil</keyword>
<keyword evidence="3" id="KW-1185">Reference proteome</keyword>
<evidence type="ECO:0000256" key="1">
    <source>
        <dbReference type="SAM" id="Coils"/>
    </source>
</evidence>
<sequence>MVVQWTLTLSGHPSEPLPNCYHLENTTPRQRPDWPPMAPSTPPLPATLINDWLKPAAVVGTLALLLAAFHGAAREIRTTEASLRSKFKAELQAAESRLRADISELRADNRALSQKLDQLLETLLQP</sequence>
<reference evidence="3" key="1">
    <citation type="submission" date="2016-02" db="EMBL/GenBank/DDBJ databases">
        <authorList>
            <person name="liu f."/>
        </authorList>
    </citation>
    <scope>NUCLEOTIDE SEQUENCE [LARGE SCALE GENOMIC DNA]</scope>
</reference>
<gene>
    <name evidence="2" type="ORF">FLM9_422</name>
</gene>
<name>A0A164Y239_9SYNE</name>
<protein>
    <submittedName>
        <fullName evidence="2">Uncharacterized protein</fullName>
    </submittedName>
</protein>
<dbReference type="Proteomes" id="UP000182631">
    <property type="component" value="Unassembled WGS sequence"/>
</dbReference>
<accession>A0A164Y239</accession>
<evidence type="ECO:0000313" key="2">
    <source>
        <dbReference type="EMBL" id="SAY38538.1"/>
    </source>
</evidence>